<feature type="compositionally biased region" description="Low complexity" evidence="1">
    <location>
        <begin position="68"/>
        <end position="77"/>
    </location>
</feature>
<dbReference type="InParanoid" id="K2SY66"/>
<gene>
    <name evidence="2" type="ORF">MPH_01163</name>
</gene>
<dbReference type="HOGENOM" id="CLU_1378363_0_0_1"/>
<protein>
    <submittedName>
        <fullName evidence="2">Uncharacterized protein</fullName>
    </submittedName>
</protein>
<accession>K2SY66</accession>
<proteinExistence type="predicted"/>
<dbReference type="VEuPathDB" id="FungiDB:MPH_01163"/>
<sequence>MLYYPEENKVDDYGATSYPGDALSRSLLLICRTIFFKIPATPIVARHHLVFLFPSPRPSHRSAPSPPCSSTTSLPRLVGSTDGRRSKWASAGVVRASDCLRQRSMAISLRKNQSLIFSDCAEARIDRNDRDHLCNRPEILVSFHQTFCSAVTIPCRLFQFRASTVPQCCLQSSVPDDKRRLLGRLPLTPCPFLAFITE</sequence>
<dbReference type="Proteomes" id="UP000007129">
    <property type="component" value="Unassembled WGS sequence"/>
</dbReference>
<dbReference type="AlphaFoldDB" id="K2SY66"/>
<comment type="caution">
    <text evidence="2">The sequence shown here is derived from an EMBL/GenBank/DDBJ whole genome shotgun (WGS) entry which is preliminary data.</text>
</comment>
<organism evidence="2 3">
    <name type="scientific">Macrophomina phaseolina (strain MS6)</name>
    <name type="common">Charcoal rot fungus</name>
    <dbReference type="NCBI Taxonomy" id="1126212"/>
    <lineage>
        <taxon>Eukaryota</taxon>
        <taxon>Fungi</taxon>
        <taxon>Dikarya</taxon>
        <taxon>Ascomycota</taxon>
        <taxon>Pezizomycotina</taxon>
        <taxon>Dothideomycetes</taxon>
        <taxon>Dothideomycetes incertae sedis</taxon>
        <taxon>Botryosphaeriales</taxon>
        <taxon>Botryosphaeriaceae</taxon>
        <taxon>Macrophomina</taxon>
    </lineage>
</organism>
<evidence type="ECO:0000313" key="3">
    <source>
        <dbReference type="Proteomes" id="UP000007129"/>
    </source>
</evidence>
<evidence type="ECO:0000256" key="1">
    <source>
        <dbReference type="SAM" id="MobiDB-lite"/>
    </source>
</evidence>
<reference evidence="2 3" key="1">
    <citation type="journal article" date="2012" name="BMC Genomics">
        <title>Tools to kill: Genome of one of the most destructive plant pathogenic fungi Macrophomina phaseolina.</title>
        <authorList>
            <person name="Islam M.S."/>
            <person name="Haque M.S."/>
            <person name="Islam M.M."/>
            <person name="Emdad E.M."/>
            <person name="Halim A."/>
            <person name="Hossen Q.M.M."/>
            <person name="Hossain M.Z."/>
            <person name="Ahmed B."/>
            <person name="Rahim S."/>
            <person name="Rahman M.S."/>
            <person name="Alam M.M."/>
            <person name="Hou S."/>
            <person name="Wan X."/>
            <person name="Saito J.A."/>
            <person name="Alam M."/>
        </authorList>
    </citation>
    <scope>NUCLEOTIDE SEQUENCE [LARGE SCALE GENOMIC DNA]</scope>
    <source>
        <strain evidence="2 3">MS6</strain>
    </source>
</reference>
<evidence type="ECO:0000313" key="2">
    <source>
        <dbReference type="EMBL" id="EKG21505.1"/>
    </source>
</evidence>
<feature type="region of interest" description="Disordered" evidence="1">
    <location>
        <begin position="62"/>
        <end position="83"/>
    </location>
</feature>
<name>K2SY66_MACPH</name>
<dbReference type="EMBL" id="AHHD01000048">
    <property type="protein sequence ID" value="EKG21505.1"/>
    <property type="molecule type" value="Genomic_DNA"/>
</dbReference>